<name>A0A317T1C4_9PEZI</name>
<evidence type="ECO:0000313" key="1">
    <source>
        <dbReference type="EMBL" id="PWW80509.1"/>
    </source>
</evidence>
<sequence length="77" mass="9087">GLKGCRRPRIERRTPEICITCKHLVRRQRLHTQHERIPIASRLLWSLVYKVSCAELHNCRPSHRLLDGDISLPLLNR</sequence>
<dbReference type="OrthoDB" id="5450230at2759"/>
<reference evidence="1 2" key="1">
    <citation type="submission" date="2018-03" db="EMBL/GenBank/DDBJ databases">
        <title>Genomes of Pezizomycetes fungi and the evolution of truffles.</title>
        <authorList>
            <person name="Murat C."/>
            <person name="Payen T."/>
            <person name="Noel B."/>
            <person name="Kuo A."/>
            <person name="Martin F.M."/>
        </authorList>
    </citation>
    <scope>NUCLEOTIDE SEQUENCE [LARGE SCALE GENOMIC DNA]</scope>
    <source>
        <strain evidence="1">091103-1</strain>
    </source>
</reference>
<dbReference type="Proteomes" id="UP000246991">
    <property type="component" value="Unassembled WGS sequence"/>
</dbReference>
<feature type="non-terminal residue" evidence="1">
    <location>
        <position position="1"/>
    </location>
</feature>
<evidence type="ECO:0000313" key="2">
    <source>
        <dbReference type="Proteomes" id="UP000246991"/>
    </source>
</evidence>
<proteinExistence type="predicted"/>
<gene>
    <name evidence="1" type="ORF">C7212DRAFT_165221</name>
</gene>
<comment type="caution">
    <text evidence="1">The sequence shown here is derived from an EMBL/GenBank/DDBJ whole genome shotgun (WGS) entry which is preliminary data.</text>
</comment>
<protein>
    <submittedName>
        <fullName evidence="1">Uncharacterized protein</fullName>
    </submittedName>
</protein>
<keyword evidence="2" id="KW-1185">Reference proteome</keyword>
<accession>A0A317T1C4</accession>
<dbReference type="EMBL" id="PYWC01000002">
    <property type="protein sequence ID" value="PWW80509.1"/>
    <property type="molecule type" value="Genomic_DNA"/>
</dbReference>
<organism evidence="1 2">
    <name type="scientific">Tuber magnatum</name>
    <name type="common">white Piedmont truffle</name>
    <dbReference type="NCBI Taxonomy" id="42249"/>
    <lineage>
        <taxon>Eukaryota</taxon>
        <taxon>Fungi</taxon>
        <taxon>Dikarya</taxon>
        <taxon>Ascomycota</taxon>
        <taxon>Pezizomycotina</taxon>
        <taxon>Pezizomycetes</taxon>
        <taxon>Pezizales</taxon>
        <taxon>Tuberaceae</taxon>
        <taxon>Tuber</taxon>
    </lineage>
</organism>
<dbReference type="AlphaFoldDB" id="A0A317T1C4"/>